<dbReference type="EMBL" id="CP020330">
    <property type="protein sequence ID" value="AQZ50643.1"/>
    <property type="molecule type" value="Genomic_DNA"/>
</dbReference>
<keyword evidence="3" id="KW-0996">Nickel insertion</keyword>
<proteinExistence type="inferred from homology"/>
<evidence type="ECO:0000256" key="2">
    <source>
        <dbReference type="ARBA" id="ARBA00023186"/>
    </source>
</evidence>
<keyword evidence="6" id="KW-1185">Reference proteome</keyword>
<gene>
    <name evidence="5" type="primary">ureD_1</name>
    <name evidence="3" type="synonym">ureD</name>
    <name evidence="5" type="ORF">Mame_01275</name>
</gene>
<dbReference type="HAMAP" id="MF_01384">
    <property type="entry name" value="UreD"/>
    <property type="match status" value="1"/>
</dbReference>
<protein>
    <recommendedName>
        <fullName evidence="3">Urease accessory protein UreD</fullName>
    </recommendedName>
</protein>
<accession>A0A1U9YYW8</accession>
<evidence type="ECO:0000256" key="1">
    <source>
        <dbReference type="ARBA" id="ARBA00007177"/>
    </source>
</evidence>
<dbReference type="InterPro" id="IPR002669">
    <property type="entry name" value="UreD"/>
</dbReference>
<comment type="subcellular location">
    <subcellularLocation>
        <location evidence="3">Cytoplasm</location>
    </subcellularLocation>
</comment>
<organism evidence="5 6">
    <name type="scientific">Martelella mediterranea DSM 17316</name>
    <dbReference type="NCBI Taxonomy" id="1122214"/>
    <lineage>
        <taxon>Bacteria</taxon>
        <taxon>Pseudomonadati</taxon>
        <taxon>Pseudomonadota</taxon>
        <taxon>Alphaproteobacteria</taxon>
        <taxon>Hyphomicrobiales</taxon>
        <taxon>Aurantimonadaceae</taxon>
        <taxon>Martelella</taxon>
    </lineage>
</organism>
<comment type="function">
    <text evidence="3">Required for maturation of urease via the functional incorporation of the urease nickel metallocenter.</text>
</comment>
<dbReference type="Pfam" id="PF01774">
    <property type="entry name" value="UreD"/>
    <property type="match status" value="1"/>
</dbReference>
<dbReference type="PANTHER" id="PTHR33643:SF1">
    <property type="entry name" value="UREASE ACCESSORY PROTEIN D"/>
    <property type="match status" value="1"/>
</dbReference>
<dbReference type="RefSeq" id="WP_018065205.1">
    <property type="nucleotide sequence ID" value="NZ_AQWH01000011.1"/>
</dbReference>
<evidence type="ECO:0000256" key="4">
    <source>
        <dbReference type="SAM" id="MobiDB-lite"/>
    </source>
</evidence>
<evidence type="ECO:0000313" key="6">
    <source>
        <dbReference type="Proteomes" id="UP000191135"/>
    </source>
</evidence>
<evidence type="ECO:0000313" key="5">
    <source>
        <dbReference type="EMBL" id="AQZ50643.1"/>
    </source>
</evidence>
<dbReference type="STRING" id="1122214.Mame_01275"/>
<dbReference type="Proteomes" id="UP000191135">
    <property type="component" value="Chromosome"/>
</dbReference>
<name>A0A1U9YYW8_9HYPH</name>
<comment type="subunit">
    <text evidence="3">UreD, UreF and UreG form a complex that acts as a GTP-hydrolysis-dependent molecular chaperone, activating the urease apoprotein by helping to assemble the nickel containing metallocenter of UreC. The UreE protein probably delivers the nickel.</text>
</comment>
<sequence length="279" mass="29887">MGGGMELLTPGLTVGPQRTSGTGRVSAKSAGGKTRLDVFYQEGAAKIRIPESFDGAMEAVLINTSGGLTGGDRLQWELEAGDGTALTATTQACEKIYRSDSGPAAIDTEIRVGDNARFDWLPQETILFDDASLNRRLDVDLAETAEFLAIEAVLLGRKAMGEAVRCGNFRDRWRVRRSGTLIHAEDVRMTGDIENLVAQTAVLGGDVAFATLLYCGPRAEALMPKVREALGEASAGASEWNGKLVARIVAADGYSLRKSLIPALKVLRDGQNLPKVWHL</sequence>
<dbReference type="GO" id="GO:0005737">
    <property type="term" value="C:cytoplasm"/>
    <property type="evidence" value="ECO:0007669"/>
    <property type="project" value="UniProtKB-SubCell"/>
</dbReference>
<keyword evidence="3" id="KW-0963">Cytoplasm</keyword>
<dbReference type="eggNOG" id="COG0829">
    <property type="taxonomic scope" value="Bacteria"/>
</dbReference>
<comment type="similarity">
    <text evidence="1 3">Belongs to the UreD family.</text>
</comment>
<reference evidence="5 6" key="1">
    <citation type="submission" date="2017-03" db="EMBL/GenBank/DDBJ databases">
        <title>Foreign affairs: Plasmid Transfer between Roseobacters and Rhizobia.</title>
        <authorList>
            <person name="Bartling P."/>
            <person name="Bunk B."/>
            <person name="Overmann J."/>
            <person name="Brinkmann H."/>
            <person name="Petersen J."/>
        </authorList>
    </citation>
    <scope>NUCLEOTIDE SEQUENCE [LARGE SCALE GENOMIC DNA]</scope>
    <source>
        <strain evidence="5 6">MACL11</strain>
    </source>
</reference>
<evidence type="ECO:0000256" key="3">
    <source>
        <dbReference type="HAMAP-Rule" id="MF_01384"/>
    </source>
</evidence>
<keyword evidence="2 3" id="KW-0143">Chaperone</keyword>
<feature type="region of interest" description="Disordered" evidence="4">
    <location>
        <begin position="1"/>
        <end position="29"/>
    </location>
</feature>
<dbReference type="PANTHER" id="PTHR33643">
    <property type="entry name" value="UREASE ACCESSORY PROTEIN D"/>
    <property type="match status" value="1"/>
</dbReference>
<dbReference type="GO" id="GO:0016151">
    <property type="term" value="F:nickel cation binding"/>
    <property type="evidence" value="ECO:0007669"/>
    <property type="project" value="UniProtKB-UniRule"/>
</dbReference>
<dbReference type="AlphaFoldDB" id="A0A1U9YYW8"/>
<dbReference type="KEGG" id="mmed:Mame_01275"/>